<dbReference type="GO" id="GO:0004519">
    <property type="term" value="F:endonuclease activity"/>
    <property type="evidence" value="ECO:0007669"/>
    <property type="project" value="UniProtKB-KW"/>
</dbReference>
<evidence type="ECO:0000313" key="3">
    <source>
        <dbReference type="Proteomes" id="UP000712673"/>
    </source>
</evidence>
<dbReference type="AlphaFoldDB" id="A0A938B2V8"/>
<keyword evidence="2" id="KW-0255">Endonuclease</keyword>
<evidence type="ECO:0000313" key="2">
    <source>
        <dbReference type="EMBL" id="MBM3224414.1"/>
    </source>
</evidence>
<accession>A0A938B2V8</accession>
<dbReference type="CDD" id="cd06260">
    <property type="entry name" value="DUF820-like"/>
    <property type="match status" value="1"/>
</dbReference>
<feature type="domain" description="Putative restriction endonuclease" evidence="1">
    <location>
        <begin position="3"/>
        <end position="121"/>
    </location>
</feature>
<keyword evidence="2" id="KW-0540">Nuclease</keyword>
<dbReference type="Gene3D" id="3.90.1570.10">
    <property type="entry name" value="tt1808, chain A"/>
    <property type="match status" value="1"/>
</dbReference>
<dbReference type="InterPro" id="IPR008538">
    <property type="entry name" value="Uma2"/>
</dbReference>
<reference evidence="2" key="1">
    <citation type="submission" date="2019-03" db="EMBL/GenBank/DDBJ databases">
        <title>Lake Tanganyika Metagenome-Assembled Genomes (MAGs).</title>
        <authorList>
            <person name="Tran P."/>
        </authorList>
    </citation>
    <scope>NUCLEOTIDE SEQUENCE</scope>
    <source>
        <strain evidence="2">K_DeepCast_65m_m2_066</strain>
    </source>
</reference>
<feature type="non-terminal residue" evidence="2">
    <location>
        <position position="1"/>
    </location>
</feature>
<protein>
    <submittedName>
        <fullName evidence="2">Uma2 family endonuclease</fullName>
    </submittedName>
</protein>
<sequence length="171" mass="18993">ECVEIMSPLPKHEAWADAVLRIVGEITRALGLKLETRGSMTMRSLWHRQGAEPDTCFYIQNATRIIGKETLDFSIDPPPDIVVEIDVTHVSTTKFSIYATLGVPEIWCYNGETMTFRVLMGTAYVIVLHSQALPLLPSTVIAQWIAVSKVEGQDAALDAVRAWVLAQSPQR</sequence>
<dbReference type="InterPro" id="IPR011335">
    <property type="entry name" value="Restrct_endonuc-II-like"/>
</dbReference>
<dbReference type="PANTHER" id="PTHR47152">
    <property type="entry name" value="SLR2084 PROTEIN-RELATED"/>
    <property type="match status" value="1"/>
</dbReference>
<proteinExistence type="predicted"/>
<organism evidence="2 3">
    <name type="scientific">Tectimicrobiota bacterium</name>
    <dbReference type="NCBI Taxonomy" id="2528274"/>
    <lineage>
        <taxon>Bacteria</taxon>
        <taxon>Pseudomonadati</taxon>
        <taxon>Nitrospinota/Tectimicrobiota group</taxon>
        <taxon>Candidatus Tectimicrobiota</taxon>
    </lineage>
</organism>
<keyword evidence="2" id="KW-0378">Hydrolase</keyword>
<comment type="caution">
    <text evidence="2">The sequence shown here is derived from an EMBL/GenBank/DDBJ whole genome shotgun (WGS) entry which is preliminary data.</text>
</comment>
<dbReference type="EMBL" id="VGLS01000320">
    <property type="protein sequence ID" value="MBM3224414.1"/>
    <property type="molecule type" value="Genomic_DNA"/>
</dbReference>
<name>A0A938B2V8_UNCTE</name>
<evidence type="ECO:0000259" key="1">
    <source>
        <dbReference type="Pfam" id="PF05685"/>
    </source>
</evidence>
<dbReference type="Proteomes" id="UP000712673">
    <property type="component" value="Unassembled WGS sequence"/>
</dbReference>
<dbReference type="Pfam" id="PF05685">
    <property type="entry name" value="Uma2"/>
    <property type="match status" value="1"/>
</dbReference>
<dbReference type="PANTHER" id="PTHR47152:SF2">
    <property type="entry name" value="SLR2084 PROTEIN"/>
    <property type="match status" value="1"/>
</dbReference>
<dbReference type="SUPFAM" id="SSF52980">
    <property type="entry name" value="Restriction endonuclease-like"/>
    <property type="match status" value="1"/>
</dbReference>
<dbReference type="InterPro" id="IPR012296">
    <property type="entry name" value="Nuclease_put_TT1808"/>
</dbReference>
<gene>
    <name evidence="2" type="ORF">FJZ47_11510</name>
</gene>